<reference evidence="2 3" key="1">
    <citation type="submission" date="2017-07" db="EMBL/GenBank/DDBJ databases">
        <title>Acidovorax KNDSW TSA 6 genome sequence and assembly.</title>
        <authorList>
            <person name="Mayilraj S."/>
        </authorList>
    </citation>
    <scope>NUCLEOTIDE SEQUENCE [LARGE SCALE GENOMIC DNA]</scope>
    <source>
        <strain evidence="2 3">KNDSW-TSA6</strain>
    </source>
</reference>
<keyword evidence="3" id="KW-1185">Reference proteome</keyword>
<accession>A0A235ELC4</accession>
<keyword evidence="1" id="KW-1133">Transmembrane helix</keyword>
<comment type="caution">
    <text evidence="2">The sequence shown here is derived from an EMBL/GenBank/DDBJ whole genome shotgun (WGS) entry which is preliminary data.</text>
</comment>
<keyword evidence="1" id="KW-0472">Membrane</keyword>
<feature type="transmembrane region" description="Helical" evidence="1">
    <location>
        <begin position="136"/>
        <end position="165"/>
    </location>
</feature>
<evidence type="ECO:0000313" key="2">
    <source>
        <dbReference type="EMBL" id="OYD49828.1"/>
    </source>
</evidence>
<sequence length="190" mass="19815">MASANVGDCLSGAWGIFKNNAITHVVCTLLVMVVASISAGLLAGPMVVGYMRMIDRETRGEAVQIGDIFRGFDDFVPAFVAGLISSLVVSLGFMLCFIPGLLVMALPPVALFLVARGERDGVAAFNQAWGIVTKNLGSAFFCSLVLGIVGSLGFLLCGVGALLTLPLSTIGSYYMARQLVGDEPVALPPL</sequence>
<dbReference type="OrthoDB" id="8814606at2"/>
<feature type="transmembrane region" description="Helical" evidence="1">
    <location>
        <begin position="21"/>
        <end position="51"/>
    </location>
</feature>
<evidence type="ECO:0000256" key="1">
    <source>
        <dbReference type="SAM" id="Phobius"/>
    </source>
</evidence>
<dbReference type="RefSeq" id="WP_094289988.1">
    <property type="nucleotide sequence ID" value="NZ_NOIG01000008.1"/>
</dbReference>
<feature type="transmembrane region" description="Helical" evidence="1">
    <location>
        <begin position="97"/>
        <end position="115"/>
    </location>
</feature>
<evidence type="ECO:0000313" key="3">
    <source>
        <dbReference type="Proteomes" id="UP000215441"/>
    </source>
</evidence>
<name>A0A235ELC4_9BURK</name>
<organism evidence="2 3">
    <name type="scientific">Acidovorax kalamii</name>
    <dbReference type="NCBI Taxonomy" id="2004485"/>
    <lineage>
        <taxon>Bacteria</taxon>
        <taxon>Pseudomonadati</taxon>
        <taxon>Pseudomonadota</taxon>
        <taxon>Betaproteobacteria</taxon>
        <taxon>Burkholderiales</taxon>
        <taxon>Comamonadaceae</taxon>
        <taxon>Acidovorax</taxon>
    </lineage>
</organism>
<dbReference type="PANTHER" id="PTHR40076:SF1">
    <property type="entry name" value="MEMBRANE PROTEIN"/>
    <property type="match status" value="1"/>
</dbReference>
<gene>
    <name evidence="2" type="ORF">CBY09_12800</name>
</gene>
<dbReference type="InterPro" id="IPR010380">
    <property type="entry name" value="DUF975"/>
</dbReference>
<proteinExistence type="predicted"/>
<dbReference type="Proteomes" id="UP000215441">
    <property type="component" value="Unassembled WGS sequence"/>
</dbReference>
<dbReference type="PANTHER" id="PTHR40076">
    <property type="entry name" value="MEMBRANE PROTEIN-RELATED"/>
    <property type="match status" value="1"/>
</dbReference>
<dbReference type="EMBL" id="NOIG01000008">
    <property type="protein sequence ID" value="OYD49828.1"/>
    <property type="molecule type" value="Genomic_DNA"/>
</dbReference>
<keyword evidence="1" id="KW-0812">Transmembrane</keyword>
<protein>
    <recommendedName>
        <fullName evidence="4">Glycerophosphoryl diester phosphodiesterase membrane domain-containing protein</fullName>
    </recommendedName>
</protein>
<evidence type="ECO:0008006" key="4">
    <source>
        <dbReference type="Google" id="ProtNLM"/>
    </source>
</evidence>
<dbReference type="AlphaFoldDB" id="A0A235ELC4"/>